<dbReference type="Gene3D" id="3.40.50.720">
    <property type="entry name" value="NAD(P)-binding Rossmann-like Domain"/>
    <property type="match status" value="1"/>
</dbReference>
<proteinExistence type="predicted"/>
<feature type="domain" description="NmrA-like" evidence="1">
    <location>
        <begin position="8"/>
        <end position="276"/>
    </location>
</feature>
<dbReference type="InterPro" id="IPR051604">
    <property type="entry name" value="Ergot_Alk_Oxidoreductase"/>
</dbReference>
<dbReference type="Proteomes" id="UP000815677">
    <property type="component" value="Unassembled WGS sequence"/>
</dbReference>
<name>A0ABQ0L9C6_MYCCL</name>
<dbReference type="SUPFAM" id="SSF51735">
    <property type="entry name" value="NAD(P)-binding Rossmann-fold domains"/>
    <property type="match status" value="1"/>
</dbReference>
<protein>
    <recommendedName>
        <fullName evidence="1">NmrA-like domain-containing protein</fullName>
    </recommendedName>
</protein>
<keyword evidence="3" id="KW-1185">Reference proteome</keyword>
<sequence>MSSNRKYDNVLVFGPTGDVGGLVALEAHNRGAKVWLAMRDITKPIPAIPTDVEKTGNFVRVQADLSDAASVARAVAESGVKAVYMYIVHGGADFGRAALQVMRDNGVEYVVFLSSYSVKGEGNALRALPPTNWIPYEHAQVEITIEDIGFPYFTTLRPAWFASNYFRTGLDRSAKPPKAILIAGYEDKRLFDNVTPEDVGAVGGAVLVERPSDRKETIWICGPDTCSPKEGWELVKKVTGRTDIETILVPAEQFIAATVAKGIPQVLVDSLLSSYERWQGGYEAEPEFKVGMANIAKYAGRAPMTFVQYLEAHKAEWAAI</sequence>
<evidence type="ECO:0000313" key="2">
    <source>
        <dbReference type="EMBL" id="GAT46436.1"/>
    </source>
</evidence>
<reference evidence="2" key="1">
    <citation type="submission" date="2014-09" db="EMBL/GenBank/DDBJ databases">
        <title>Genome sequence of the luminous mushroom Mycena chlorophos for searching fungal bioluminescence genes.</title>
        <authorList>
            <person name="Tanaka Y."/>
            <person name="Kasuga D."/>
            <person name="Oba Y."/>
            <person name="Hase S."/>
            <person name="Sato K."/>
            <person name="Oba Y."/>
            <person name="Sakakibara Y."/>
        </authorList>
    </citation>
    <scope>NUCLEOTIDE SEQUENCE</scope>
</reference>
<gene>
    <name evidence="2" type="ORF">MCHLO_03967</name>
</gene>
<dbReference type="InterPro" id="IPR008030">
    <property type="entry name" value="NmrA-like"/>
</dbReference>
<dbReference type="EMBL" id="DF842517">
    <property type="protein sequence ID" value="GAT46436.1"/>
    <property type="molecule type" value="Genomic_DNA"/>
</dbReference>
<dbReference type="InterPro" id="IPR036291">
    <property type="entry name" value="NAD(P)-bd_dom_sf"/>
</dbReference>
<dbReference type="PANTHER" id="PTHR43162">
    <property type="match status" value="1"/>
</dbReference>
<evidence type="ECO:0000259" key="1">
    <source>
        <dbReference type="Pfam" id="PF05368"/>
    </source>
</evidence>
<dbReference type="Pfam" id="PF05368">
    <property type="entry name" value="NmrA"/>
    <property type="match status" value="1"/>
</dbReference>
<organism evidence="2 3">
    <name type="scientific">Mycena chlorophos</name>
    <name type="common">Agaric fungus</name>
    <name type="synonym">Agaricus chlorophos</name>
    <dbReference type="NCBI Taxonomy" id="658473"/>
    <lineage>
        <taxon>Eukaryota</taxon>
        <taxon>Fungi</taxon>
        <taxon>Dikarya</taxon>
        <taxon>Basidiomycota</taxon>
        <taxon>Agaricomycotina</taxon>
        <taxon>Agaricomycetes</taxon>
        <taxon>Agaricomycetidae</taxon>
        <taxon>Agaricales</taxon>
        <taxon>Marasmiineae</taxon>
        <taxon>Mycenaceae</taxon>
        <taxon>Mycena</taxon>
    </lineage>
</organism>
<accession>A0ABQ0L9C6</accession>
<evidence type="ECO:0000313" key="3">
    <source>
        <dbReference type="Proteomes" id="UP000815677"/>
    </source>
</evidence>
<dbReference type="PANTHER" id="PTHR43162:SF1">
    <property type="entry name" value="PRESTALK A DIFFERENTIATION PROTEIN A"/>
    <property type="match status" value="1"/>
</dbReference>